<dbReference type="Pfam" id="PF00225">
    <property type="entry name" value="Kinesin"/>
    <property type="match status" value="1"/>
</dbReference>
<dbReference type="EMBL" id="CAUEEQ010037056">
    <property type="protein sequence ID" value="CAJ0953607.1"/>
    <property type="molecule type" value="Genomic_DNA"/>
</dbReference>
<evidence type="ECO:0000259" key="4">
    <source>
        <dbReference type="PROSITE" id="PS50067"/>
    </source>
</evidence>
<evidence type="ECO:0000256" key="3">
    <source>
        <dbReference type="PROSITE-ProRule" id="PRU00283"/>
    </source>
</evidence>
<reference evidence="5" key="1">
    <citation type="submission" date="2023-07" db="EMBL/GenBank/DDBJ databases">
        <authorList>
            <person name="Stuckert A."/>
        </authorList>
    </citation>
    <scope>NUCLEOTIDE SEQUENCE</scope>
</reference>
<dbReference type="SUPFAM" id="SSF52540">
    <property type="entry name" value="P-loop containing nucleoside triphosphate hydrolases"/>
    <property type="match status" value="1"/>
</dbReference>
<protein>
    <recommendedName>
        <fullName evidence="4">Kinesin motor domain-containing protein</fullName>
    </recommendedName>
</protein>
<comment type="caution">
    <text evidence="5">The sequence shown here is derived from an EMBL/GenBank/DDBJ whole genome shotgun (WGS) entry which is preliminary data.</text>
</comment>
<organism evidence="5 6">
    <name type="scientific">Ranitomeya imitator</name>
    <name type="common">mimic poison frog</name>
    <dbReference type="NCBI Taxonomy" id="111125"/>
    <lineage>
        <taxon>Eukaryota</taxon>
        <taxon>Metazoa</taxon>
        <taxon>Chordata</taxon>
        <taxon>Craniata</taxon>
        <taxon>Vertebrata</taxon>
        <taxon>Euteleostomi</taxon>
        <taxon>Amphibia</taxon>
        <taxon>Batrachia</taxon>
        <taxon>Anura</taxon>
        <taxon>Neobatrachia</taxon>
        <taxon>Hyloidea</taxon>
        <taxon>Dendrobatidae</taxon>
        <taxon>Dendrobatinae</taxon>
        <taxon>Ranitomeya</taxon>
    </lineage>
</organism>
<proteinExistence type="inferred from homology"/>
<dbReference type="PROSITE" id="PS50067">
    <property type="entry name" value="KINESIN_MOTOR_2"/>
    <property type="match status" value="1"/>
</dbReference>
<comment type="similarity">
    <text evidence="3">Belongs to the TRAFAC class myosin-kinesin ATPase superfamily. Kinesin family.</text>
</comment>
<keyword evidence="6" id="KW-1185">Reference proteome</keyword>
<evidence type="ECO:0000256" key="2">
    <source>
        <dbReference type="ARBA" id="ARBA00022840"/>
    </source>
</evidence>
<comment type="caution">
    <text evidence="3">Lacks conserved residue(s) required for the propagation of feature annotation.</text>
</comment>
<keyword evidence="2" id="KW-0067">ATP-binding</keyword>
<dbReference type="InterPro" id="IPR001752">
    <property type="entry name" value="Kinesin_motor_dom"/>
</dbReference>
<feature type="domain" description="Kinesin motor" evidence="4">
    <location>
        <begin position="1"/>
        <end position="100"/>
    </location>
</feature>
<dbReference type="InterPro" id="IPR036961">
    <property type="entry name" value="Kinesin_motor_dom_sf"/>
</dbReference>
<evidence type="ECO:0000256" key="1">
    <source>
        <dbReference type="ARBA" id="ARBA00022741"/>
    </source>
</evidence>
<sequence>MMGFGEELGIIPRFCEYLFSQIQAVKQKVSFHLEMSYFEVYNEKIHDLLVFKADNGQKKQPLRVREHPLLGPYVEDLSTNVVSSFQDIQVRHATFPVFYI</sequence>
<name>A0ABN9M1R0_9NEOB</name>
<gene>
    <name evidence="5" type="ORF">RIMI_LOCUS14395170</name>
</gene>
<dbReference type="PANTHER" id="PTHR47117:SF7">
    <property type="entry name" value="KINESIN-LIKE PROTEIN KIF14"/>
    <property type="match status" value="1"/>
</dbReference>
<dbReference type="PANTHER" id="PTHR47117">
    <property type="entry name" value="STAR-RELATED LIPID TRANSFER PROTEIN 9"/>
    <property type="match status" value="1"/>
</dbReference>
<dbReference type="InterPro" id="IPR027417">
    <property type="entry name" value="P-loop_NTPase"/>
</dbReference>
<accession>A0ABN9M1R0</accession>
<keyword evidence="1" id="KW-0547">Nucleotide-binding</keyword>
<evidence type="ECO:0000313" key="5">
    <source>
        <dbReference type="EMBL" id="CAJ0953607.1"/>
    </source>
</evidence>
<dbReference type="Proteomes" id="UP001176940">
    <property type="component" value="Unassembled WGS sequence"/>
</dbReference>
<evidence type="ECO:0000313" key="6">
    <source>
        <dbReference type="Proteomes" id="UP001176940"/>
    </source>
</evidence>
<dbReference type="Gene3D" id="3.40.850.10">
    <property type="entry name" value="Kinesin motor domain"/>
    <property type="match status" value="1"/>
</dbReference>